<reference evidence="1" key="1">
    <citation type="journal article" date="2015" name="Nature">
        <title>Complex archaea that bridge the gap between prokaryotes and eukaryotes.</title>
        <authorList>
            <person name="Spang A."/>
            <person name="Saw J.H."/>
            <person name="Jorgensen S.L."/>
            <person name="Zaremba-Niedzwiedzka K."/>
            <person name="Martijn J."/>
            <person name="Lind A.E."/>
            <person name="van Eijk R."/>
            <person name="Schleper C."/>
            <person name="Guy L."/>
            <person name="Ettema T.J."/>
        </authorList>
    </citation>
    <scope>NUCLEOTIDE SEQUENCE</scope>
</reference>
<name>A0A0F9NC79_9ZZZZ</name>
<protein>
    <submittedName>
        <fullName evidence="1">Uncharacterized protein</fullName>
    </submittedName>
</protein>
<dbReference type="EMBL" id="LAZR01003557">
    <property type="protein sequence ID" value="KKN17100.1"/>
    <property type="molecule type" value="Genomic_DNA"/>
</dbReference>
<dbReference type="AlphaFoldDB" id="A0A0F9NC79"/>
<dbReference type="InterPro" id="IPR036602">
    <property type="entry name" value="tRNA_yW-synthesising-like_sf"/>
</dbReference>
<comment type="caution">
    <text evidence="1">The sequence shown here is derived from an EMBL/GenBank/DDBJ whole genome shotgun (WGS) entry which is preliminary data.</text>
</comment>
<accession>A0A0F9NC79</accession>
<evidence type="ECO:0000313" key="1">
    <source>
        <dbReference type="EMBL" id="KKN17100.1"/>
    </source>
</evidence>
<dbReference type="SUPFAM" id="SSF111278">
    <property type="entry name" value="SSo0622-like"/>
    <property type="match status" value="1"/>
</dbReference>
<proteinExistence type="predicted"/>
<sequence>MGKHRQVPIKVNTFVDEGIAPVVQVLNDIEGISTFSSCEGIKGKEHAHVYFDFGQYPPKHWQTLGKLAAKLAKVLSTNEMYDTDVCLEWTGDKDNPFIAIEFKPQDTLQIARILSDHKRELVYDT</sequence>
<organism evidence="1">
    <name type="scientific">marine sediment metagenome</name>
    <dbReference type="NCBI Taxonomy" id="412755"/>
    <lineage>
        <taxon>unclassified sequences</taxon>
        <taxon>metagenomes</taxon>
        <taxon>ecological metagenomes</taxon>
    </lineage>
</organism>
<gene>
    <name evidence="1" type="ORF">LCGC14_0969320</name>
</gene>